<dbReference type="Proteomes" id="UP001466933">
    <property type="component" value="Unassembled WGS sequence"/>
</dbReference>
<dbReference type="EMBL" id="JBCPYA010000002">
    <property type="protein sequence ID" value="MEN2469851.1"/>
    <property type="molecule type" value="Genomic_DNA"/>
</dbReference>
<sequence length="118" mass="12293">MKRHSGGTDMTNNKNPGRVARVRHGVALLVLMGAATAAHCEQPVQDASEIGHATNTLLAFQRDGRAAGPALPVLGDAASLTYQRYLESFKHKIPESMGSPVNSNGSGSSGGQSSSQSY</sequence>
<protein>
    <submittedName>
        <fullName evidence="2">DUF3613 domain-containing protein</fullName>
    </submittedName>
</protein>
<name>A0ABU9WCS9_9BURK</name>
<accession>A0ABU9WCS9</accession>
<evidence type="ECO:0000256" key="1">
    <source>
        <dbReference type="SAM" id="MobiDB-lite"/>
    </source>
</evidence>
<organism evidence="2 3">
    <name type="scientific">Burkholderia theae</name>
    <dbReference type="NCBI Taxonomy" id="3143496"/>
    <lineage>
        <taxon>Bacteria</taxon>
        <taxon>Pseudomonadati</taxon>
        <taxon>Pseudomonadota</taxon>
        <taxon>Betaproteobacteria</taxon>
        <taxon>Burkholderiales</taxon>
        <taxon>Burkholderiaceae</taxon>
        <taxon>Burkholderia</taxon>
    </lineage>
</organism>
<feature type="compositionally biased region" description="Low complexity" evidence="1">
    <location>
        <begin position="102"/>
        <end position="118"/>
    </location>
</feature>
<dbReference type="Pfam" id="PF12266">
    <property type="entry name" value="DUF3613"/>
    <property type="match status" value="1"/>
</dbReference>
<comment type="caution">
    <text evidence="2">The sequence shown here is derived from an EMBL/GenBank/DDBJ whole genome shotgun (WGS) entry which is preliminary data.</text>
</comment>
<evidence type="ECO:0000313" key="2">
    <source>
        <dbReference type="EMBL" id="MEN2469851.1"/>
    </source>
</evidence>
<dbReference type="RefSeq" id="WP_343491474.1">
    <property type="nucleotide sequence ID" value="NZ_JBCPYA010000002.1"/>
</dbReference>
<gene>
    <name evidence="2" type="ORF">VOI36_08090</name>
</gene>
<proteinExistence type="predicted"/>
<dbReference type="InterPro" id="IPR022053">
    <property type="entry name" value="DUF3613"/>
</dbReference>
<reference evidence="2 3" key="1">
    <citation type="submission" date="2024-05" db="EMBL/GenBank/DDBJ databases">
        <title>Burkholderia sp. Nov. a novel bacteria isolated from rhizosphere soil of Camellia sinensis.</title>
        <authorList>
            <person name="Dong Y."/>
        </authorList>
    </citation>
    <scope>NUCLEOTIDE SEQUENCE [LARGE SCALE GENOMIC DNA]</scope>
    <source>
        <strain evidence="2 3">GS2Y</strain>
    </source>
</reference>
<keyword evidence="3" id="KW-1185">Reference proteome</keyword>
<evidence type="ECO:0000313" key="3">
    <source>
        <dbReference type="Proteomes" id="UP001466933"/>
    </source>
</evidence>
<feature type="region of interest" description="Disordered" evidence="1">
    <location>
        <begin position="93"/>
        <end position="118"/>
    </location>
</feature>